<dbReference type="EMBL" id="BONY01000003">
    <property type="protein sequence ID" value="GIH02693.1"/>
    <property type="molecule type" value="Genomic_DNA"/>
</dbReference>
<evidence type="ECO:0000256" key="3">
    <source>
        <dbReference type="ARBA" id="ARBA00023163"/>
    </source>
</evidence>
<keyword evidence="6" id="KW-1185">Reference proteome</keyword>
<evidence type="ECO:0000256" key="1">
    <source>
        <dbReference type="ARBA" id="ARBA00023015"/>
    </source>
</evidence>
<name>A0A8J3Q3I7_9ACTN</name>
<dbReference type="GO" id="GO:0003700">
    <property type="term" value="F:DNA-binding transcription factor activity"/>
    <property type="evidence" value="ECO:0007669"/>
    <property type="project" value="InterPro"/>
</dbReference>
<dbReference type="SUPFAM" id="SSF46785">
    <property type="entry name" value="Winged helix' DNA-binding domain"/>
    <property type="match status" value="1"/>
</dbReference>
<evidence type="ECO:0000259" key="4">
    <source>
        <dbReference type="PROSITE" id="PS50987"/>
    </source>
</evidence>
<dbReference type="PRINTS" id="PR00778">
    <property type="entry name" value="HTHARSR"/>
</dbReference>
<reference evidence="5" key="1">
    <citation type="submission" date="2021-01" db="EMBL/GenBank/DDBJ databases">
        <title>Whole genome shotgun sequence of Rhizocola hellebori NBRC 109834.</title>
        <authorList>
            <person name="Komaki H."/>
            <person name="Tamura T."/>
        </authorList>
    </citation>
    <scope>NUCLEOTIDE SEQUENCE</scope>
    <source>
        <strain evidence="5">NBRC 109834</strain>
    </source>
</reference>
<dbReference type="SMART" id="SM00418">
    <property type="entry name" value="HTH_ARSR"/>
    <property type="match status" value="1"/>
</dbReference>
<comment type="caution">
    <text evidence="5">The sequence shown here is derived from an EMBL/GenBank/DDBJ whole genome shotgun (WGS) entry which is preliminary data.</text>
</comment>
<keyword evidence="1" id="KW-0805">Transcription regulation</keyword>
<dbReference type="Pfam" id="PF01022">
    <property type="entry name" value="HTH_5"/>
    <property type="match status" value="1"/>
</dbReference>
<proteinExistence type="predicted"/>
<dbReference type="PROSITE" id="PS50987">
    <property type="entry name" value="HTH_ARSR_2"/>
    <property type="match status" value="1"/>
</dbReference>
<accession>A0A8J3Q3I7</accession>
<dbReference type="InterPro" id="IPR036390">
    <property type="entry name" value="WH_DNA-bd_sf"/>
</dbReference>
<dbReference type="PANTHER" id="PTHR33154:SF33">
    <property type="entry name" value="TRANSCRIPTIONAL REPRESSOR SDPR"/>
    <property type="match status" value="1"/>
</dbReference>
<dbReference type="PANTHER" id="PTHR33154">
    <property type="entry name" value="TRANSCRIPTIONAL REGULATOR, ARSR FAMILY"/>
    <property type="match status" value="1"/>
</dbReference>
<dbReference type="RefSeq" id="WP_239123312.1">
    <property type="nucleotide sequence ID" value="NZ_BONY01000003.1"/>
</dbReference>
<dbReference type="Gene3D" id="1.10.10.10">
    <property type="entry name" value="Winged helix-like DNA-binding domain superfamily/Winged helix DNA-binding domain"/>
    <property type="match status" value="1"/>
</dbReference>
<dbReference type="InterPro" id="IPR011991">
    <property type="entry name" value="ArsR-like_HTH"/>
</dbReference>
<dbReference type="InterPro" id="IPR051081">
    <property type="entry name" value="HTH_MetalResp_TranReg"/>
</dbReference>
<protein>
    <recommendedName>
        <fullName evidence="4">HTH arsR-type domain-containing protein</fullName>
    </recommendedName>
</protein>
<dbReference type="Proteomes" id="UP000612899">
    <property type="component" value="Unassembled WGS sequence"/>
</dbReference>
<organism evidence="5 6">
    <name type="scientific">Rhizocola hellebori</name>
    <dbReference type="NCBI Taxonomy" id="1392758"/>
    <lineage>
        <taxon>Bacteria</taxon>
        <taxon>Bacillati</taxon>
        <taxon>Actinomycetota</taxon>
        <taxon>Actinomycetes</taxon>
        <taxon>Micromonosporales</taxon>
        <taxon>Micromonosporaceae</taxon>
        <taxon>Rhizocola</taxon>
    </lineage>
</organism>
<dbReference type="AlphaFoldDB" id="A0A8J3Q3I7"/>
<dbReference type="InterPro" id="IPR001845">
    <property type="entry name" value="HTH_ArsR_DNA-bd_dom"/>
</dbReference>
<feature type="domain" description="HTH arsR-type" evidence="4">
    <location>
        <begin position="11"/>
        <end position="105"/>
    </location>
</feature>
<dbReference type="CDD" id="cd00090">
    <property type="entry name" value="HTH_ARSR"/>
    <property type="match status" value="1"/>
</dbReference>
<sequence length="181" mass="20096">MDTWRMEDGAVPEKLALNSPAQFKALGHPMRHRMVNVLRQRPATLSQLATALGMTKGTVSYHLRVLREAGFVRLADTRQVRGGTEQHFALVSRGFKLDDEIGPKFLLNAAMAEMLPARPGQADDTILRHLWLTPDEAHALAARLRKQAAKPRSTDPGREAYGLLISLYRADIPKLPPDETG</sequence>
<dbReference type="GO" id="GO:0003677">
    <property type="term" value="F:DNA binding"/>
    <property type="evidence" value="ECO:0007669"/>
    <property type="project" value="UniProtKB-KW"/>
</dbReference>
<evidence type="ECO:0000313" key="5">
    <source>
        <dbReference type="EMBL" id="GIH02693.1"/>
    </source>
</evidence>
<evidence type="ECO:0000313" key="6">
    <source>
        <dbReference type="Proteomes" id="UP000612899"/>
    </source>
</evidence>
<evidence type="ECO:0000256" key="2">
    <source>
        <dbReference type="ARBA" id="ARBA00023125"/>
    </source>
</evidence>
<dbReference type="InterPro" id="IPR036388">
    <property type="entry name" value="WH-like_DNA-bd_sf"/>
</dbReference>
<keyword evidence="2" id="KW-0238">DNA-binding</keyword>
<gene>
    <name evidence="5" type="ORF">Rhe02_07600</name>
</gene>
<keyword evidence="3" id="KW-0804">Transcription</keyword>